<feature type="compositionally biased region" description="Low complexity" evidence="1">
    <location>
        <begin position="30"/>
        <end position="46"/>
    </location>
</feature>
<evidence type="ECO:0000313" key="3">
    <source>
        <dbReference type="Proteomes" id="UP000311382"/>
    </source>
</evidence>
<feature type="compositionally biased region" description="Low complexity" evidence="1">
    <location>
        <begin position="123"/>
        <end position="144"/>
    </location>
</feature>
<evidence type="ECO:0000313" key="2">
    <source>
        <dbReference type="EMBL" id="TNY17044.1"/>
    </source>
</evidence>
<organism evidence="2 3">
    <name type="scientific">Rhodotorula diobovata</name>
    <dbReference type="NCBI Taxonomy" id="5288"/>
    <lineage>
        <taxon>Eukaryota</taxon>
        <taxon>Fungi</taxon>
        <taxon>Dikarya</taxon>
        <taxon>Basidiomycota</taxon>
        <taxon>Pucciniomycotina</taxon>
        <taxon>Microbotryomycetes</taxon>
        <taxon>Sporidiobolales</taxon>
        <taxon>Sporidiobolaceae</taxon>
        <taxon>Rhodotorula</taxon>
    </lineage>
</organism>
<protein>
    <submittedName>
        <fullName evidence="2">Uncharacterized protein</fullName>
    </submittedName>
</protein>
<keyword evidence="3" id="KW-1185">Reference proteome</keyword>
<name>A0A5C5FM05_9BASI</name>
<feature type="region of interest" description="Disordered" evidence="1">
    <location>
        <begin position="30"/>
        <end position="51"/>
    </location>
</feature>
<evidence type="ECO:0000256" key="1">
    <source>
        <dbReference type="SAM" id="MobiDB-lite"/>
    </source>
</evidence>
<feature type="compositionally biased region" description="Polar residues" evidence="1">
    <location>
        <begin position="99"/>
        <end position="111"/>
    </location>
</feature>
<dbReference type="EMBL" id="SOZI01000260">
    <property type="protein sequence ID" value="TNY17044.1"/>
    <property type="molecule type" value="Genomic_DNA"/>
</dbReference>
<comment type="caution">
    <text evidence="2">The sequence shown here is derived from an EMBL/GenBank/DDBJ whole genome shotgun (WGS) entry which is preliminary data.</text>
</comment>
<dbReference type="Proteomes" id="UP000311382">
    <property type="component" value="Unassembled WGS sequence"/>
</dbReference>
<sequence>MTSSPCGLSSTTASLAKNCSLSSRMTSSVSLAVPSSSPNSNLGSSNAWSASTPSARCASRLSGLWGPCSRSSCRSRWAPASTSRTRAGTFRNLARSNRRLQSTRCATTSPQRAKSARARASRSIRASAATTCSASSVSRTSAWRGGTSAPLWRA</sequence>
<proteinExistence type="predicted"/>
<gene>
    <name evidence="2" type="ORF">DMC30DRAFT_149834</name>
</gene>
<reference evidence="2 3" key="1">
    <citation type="submission" date="2019-03" db="EMBL/GenBank/DDBJ databases">
        <title>Rhodosporidium diobovatum UCD-FST 08-225 genome sequencing, assembly, and annotation.</title>
        <authorList>
            <person name="Fakankun I.U."/>
            <person name="Fristensky B."/>
            <person name="Levin D.B."/>
        </authorList>
    </citation>
    <scope>NUCLEOTIDE SEQUENCE [LARGE SCALE GENOMIC DNA]</scope>
    <source>
        <strain evidence="2 3">UCD-FST 08-225</strain>
    </source>
</reference>
<accession>A0A5C5FM05</accession>
<feature type="region of interest" description="Disordered" evidence="1">
    <location>
        <begin position="99"/>
        <end position="154"/>
    </location>
</feature>
<dbReference type="AlphaFoldDB" id="A0A5C5FM05"/>